<name>A0A0J9S9A4_PLAVI</name>
<dbReference type="GO" id="GO:0022857">
    <property type="term" value="F:transmembrane transporter activity"/>
    <property type="evidence" value="ECO:0007669"/>
    <property type="project" value="UniProtKB-UniRule"/>
</dbReference>
<feature type="transmembrane region" description="Helical" evidence="7">
    <location>
        <begin position="394"/>
        <end position="418"/>
    </location>
</feature>
<organism evidence="9 10">
    <name type="scientific">Plasmodium vivax India VII</name>
    <dbReference type="NCBI Taxonomy" id="1077284"/>
    <lineage>
        <taxon>Eukaryota</taxon>
        <taxon>Sar</taxon>
        <taxon>Alveolata</taxon>
        <taxon>Apicomplexa</taxon>
        <taxon>Aconoidasida</taxon>
        <taxon>Haemosporida</taxon>
        <taxon>Plasmodiidae</taxon>
        <taxon>Plasmodium</taxon>
        <taxon>Plasmodium (Plasmodium)</taxon>
    </lineage>
</organism>
<keyword evidence="3 7" id="KW-0812">Transmembrane</keyword>
<proteinExistence type="inferred from homology"/>
<feature type="transmembrane region" description="Helical" evidence="7">
    <location>
        <begin position="356"/>
        <end position="374"/>
    </location>
</feature>
<dbReference type="Pfam" id="PF04515">
    <property type="entry name" value="Choline_transpo"/>
    <property type="match status" value="1"/>
</dbReference>
<evidence type="ECO:0000256" key="1">
    <source>
        <dbReference type="ARBA" id="ARBA00004141"/>
    </source>
</evidence>
<evidence type="ECO:0000256" key="8">
    <source>
        <dbReference type="SAM" id="MobiDB-lite"/>
    </source>
</evidence>
<feature type="transmembrane region" description="Helical" evidence="7">
    <location>
        <begin position="326"/>
        <end position="350"/>
    </location>
</feature>
<evidence type="ECO:0000256" key="7">
    <source>
        <dbReference type="RuleBase" id="RU368066"/>
    </source>
</evidence>
<feature type="region of interest" description="Disordered" evidence="8">
    <location>
        <begin position="198"/>
        <end position="230"/>
    </location>
</feature>
<comment type="similarity">
    <text evidence="2 7">Belongs to the CTL (choline transporter-like) family.</text>
</comment>
<accession>A0A0J9S9A4</accession>
<protein>
    <recommendedName>
        <fullName evidence="7">Choline transporter-like protein</fullName>
    </recommendedName>
</protein>
<sequence>MNHGDAASRGEYEALVEGADPMCSRSIGAQHELSNLYANDLTGGSLNPGEGPTGEVPLGTPLTYIVGNGAGHLGDEHMGRSHLGGSHPGGGHLAGSHLAANHPSGSHTKYDHTPGNKRTHTDHKYAAYFCAYLVVLSICMLCYLYHGNYARALYGTNYNGKICGRDMKNHSYLYFPLSPKLPKKEILNKYGKCLESCPTSDGAKQMRREKDGEGANRGDNVQKREKATHVDDPPYSYSSLFAKTKPKQIADQQGNKTTNVVYSDYTKSANNNLYVEYSLLSPYYETVNIMNICFPLDKGLREKVLNVVFTDRYKVFVNLFSFANSFAYVFLFIVFSLFLCFLYVCCMYYVSSLTLHVALFLFSFSMLFFPVYFIHKHLYLLFHPIKGAFFSYHYVVSIFVCFGLLAHGVVFLFVLYLYRNTYKYTHRLITVALDFVNSVSNLLYAPCVVSAASLAWFFLWMCGYVYVMTAGTLHEQRLNLELDSNGNSEIVSLQKVFHYFRSSYLFSILWICTYFFVCEILQSLNQFTISYLGAVWYFCDKDSANYKLSAQATMKTILNYHLGSLILSSFINLCTKHLRVLFFWANSTLSLPFFYSESIYKLKERFALFLRPISNLIDTHTMAAYCEISMTSYPYLLACSTSSKKLINSTSPAASLHGITYIVNIIFPCLTTLGVTFLSFNIFNNVERYGDLFSPSFVPNPFFAALTIGVLCGMITSHFVTTLSTLTDTILYCFICECYQKQMIDENPLRTVFTPPLLKELILEIYQEYSARP</sequence>
<dbReference type="Proteomes" id="UP000053562">
    <property type="component" value="Unassembled WGS sequence"/>
</dbReference>
<evidence type="ECO:0000313" key="10">
    <source>
        <dbReference type="Proteomes" id="UP000053562"/>
    </source>
</evidence>
<feature type="transmembrane region" description="Helical" evidence="7">
    <location>
        <begin position="702"/>
        <end position="721"/>
    </location>
</feature>
<evidence type="ECO:0000256" key="5">
    <source>
        <dbReference type="ARBA" id="ARBA00023136"/>
    </source>
</evidence>
<dbReference type="AlphaFoldDB" id="A0A0J9S9A4"/>
<dbReference type="PANTHER" id="PTHR12385">
    <property type="entry name" value="CHOLINE TRANSPORTER-LIKE (SLC FAMILY 44)"/>
    <property type="match status" value="1"/>
</dbReference>
<feature type="transmembrane region" description="Helical" evidence="7">
    <location>
        <begin position="443"/>
        <end position="467"/>
    </location>
</feature>
<feature type="compositionally biased region" description="Basic and acidic residues" evidence="8">
    <location>
        <begin position="204"/>
        <end position="230"/>
    </location>
</feature>
<evidence type="ECO:0000313" key="9">
    <source>
        <dbReference type="EMBL" id="KMZ78532.1"/>
    </source>
</evidence>
<evidence type="ECO:0000256" key="2">
    <source>
        <dbReference type="ARBA" id="ARBA00007168"/>
    </source>
</evidence>
<gene>
    <name evidence="9" type="ORF">PVIIG_01309</name>
</gene>
<feature type="region of interest" description="Disordered" evidence="8">
    <location>
        <begin position="76"/>
        <end position="117"/>
    </location>
</feature>
<feature type="transmembrane region" description="Helical" evidence="7">
    <location>
        <begin position="504"/>
        <end position="524"/>
    </location>
</feature>
<evidence type="ECO:0000256" key="4">
    <source>
        <dbReference type="ARBA" id="ARBA00022989"/>
    </source>
</evidence>
<keyword evidence="5 7" id="KW-0472">Membrane</keyword>
<comment type="subcellular location">
    <subcellularLocation>
        <location evidence="7">Cell membrane</location>
        <topology evidence="7">Multi-pass membrane protein</topology>
    </subcellularLocation>
    <subcellularLocation>
        <location evidence="1">Membrane</location>
        <topology evidence="1">Multi-pass membrane protein</topology>
    </subcellularLocation>
</comment>
<evidence type="ECO:0000256" key="6">
    <source>
        <dbReference type="ARBA" id="ARBA00023180"/>
    </source>
</evidence>
<comment type="function">
    <text evidence="7">Choline transporter.</text>
</comment>
<feature type="transmembrane region" description="Helical" evidence="7">
    <location>
        <begin position="125"/>
        <end position="145"/>
    </location>
</feature>
<evidence type="ECO:0000256" key="3">
    <source>
        <dbReference type="ARBA" id="ARBA00022692"/>
    </source>
</evidence>
<keyword evidence="4 7" id="KW-1133">Transmembrane helix</keyword>
<dbReference type="InterPro" id="IPR007603">
    <property type="entry name" value="Choline_transptr-like"/>
</dbReference>
<dbReference type="GO" id="GO:0005886">
    <property type="term" value="C:plasma membrane"/>
    <property type="evidence" value="ECO:0007669"/>
    <property type="project" value="UniProtKB-SubCell"/>
</dbReference>
<dbReference type="EMBL" id="KQ234366">
    <property type="protein sequence ID" value="KMZ78532.1"/>
    <property type="molecule type" value="Genomic_DNA"/>
</dbReference>
<dbReference type="OrthoDB" id="420519at2759"/>
<dbReference type="PANTHER" id="PTHR12385:SF14">
    <property type="entry name" value="CHOLINE TRANSPORTER-LIKE 2"/>
    <property type="match status" value="1"/>
</dbReference>
<reference evidence="9 10" key="1">
    <citation type="submission" date="2011-08" db="EMBL/GenBank/DDBJ databases">
        <title>The Genome Sequence of Plasmodium vivax India VII.</title>
        <authorList>
            <consortium name="The Broad Institute Genome Sequencing Platform"/>
            <consortium name="The Broad Institute Genome Sequencing Center for Infectious Disease"/>
            <person name="Neafsey D."/>
            <person name="Carlton J."/>
            <person name="Barnwell J."/>
            <person name="Collins W."/>
            <person name="Escalante A."/>
            <person name="Mullikin J."/>
            <person name="Saul A."/>
            <person name="Guigo R."/>
            <person name="Camara F."/>
            <person name="Young S.K."/>
            <person name="Zeng Q."/>
            <person name="Gargeya S."/>
            <person name="Fitzgerald M."/>
            <person name="Haas B."/>
            <person name="Abouelleil A."/>
            <person name="Alvarado L."/>
            <person name="Arachchi H.M."/>
            <person name="Berlin A."/>
            <person name="Brown A."/>
            <person name="Chapman S.B."/>
            <person name="Chen Z."/>
            <person name="Dunbar C."/>
            <person name="Freedman E."/>
            <person name="Gearin G."/>
            <person name="Gellesch M."/>
            <person name="Goldberg J."/>
            <person name="Griggs A."/>
            <person name="Gujja S."/>
            <person name="Heiman D."/>
            <person name="Howarth C."/>
            <person name="Larson L."/>
            <person name="Lui A."/>
            <person name="MacDonald P.J.P."/>
            <person name="Montmayeur A."/>
            <person name="Murphy C."/>
            <person name="Neiman D."/>
            <person name="Pearson M."/>
            <person name="Priest M."/>
            <person name="Roberts A."/>
            <person name="Saif S."/>
            <person name="Shea T."/>
            <person name="Shenoy N."/>
            <person name="Sisk P."/>
            <person name="Stolte C."/>
            <person name="Sykes S."/>
            <person name="Wortman J."/>
            <person name="Nusbaum C."/>
            <person name="Birren B."/>
        </authorList>
    </citation>
    <scope>NUCLEOTIDE SEQUENCE [LARGE SCALE GENOMIC DNA]</scope>
    <source>
        <strain evidence="9 10">India VII</strain>
    </source>
</reference>
<feature type="transmembrane region" description="Helical" evidence="7">
    <location>
        <begin position="659"/>
        <end position="682"/>
    </location>
</feature>
<keyword evidence="6" id="KW-0325">Glycoprotein</keyword>